<reference evidence="9 10" key="1">
    <citation type="submission" date="2025-04" db="UniProtKB">
        <authorList>
            <consortium name="RefSeq"/>
        </authorList>
    </citation>
    <scope>IDENTIFICATION</scope>
</reference>
<protein>
    <submittedName>
        <fullName evidence="9 10">GRAM domain-containing protein 1B-like isoform X1</fullName>
    </submittedName>
</protein>
<feature type="compositionally biased region" description="Low complexity" evidence="5">
    <location>
        <begin position="137"/>
        <end position="153"/>
    </location>
</feature>
<evidence type="ECO:0000256" key="5">
    <source>
        <dbReference type="SAM" id="MobiDB-lite"/>
    </source>
</evidence>
<comment type="subcellular location">
    <subcellularLocation>
        <location evidence="1">Membrane</location>
        <topology evidence="1">Single-pass membrane protein</topology>
    </subcellularLocation>
</comment>
<feature type="compositionally biased region" description="Polar residues" evidence="5">
    <location>
        <begin position="296"/>
        <end position="308"/>
    </location>
</feature>
<feature type="region of interest" description="Disordered" evidence="5">
    <location>
        <begin position="490"/>
        <end position="578"/>
    </location>
</feature>
<dbReference type="AlphaFoldDB" id="A0A8B7Z5I4"/>
<feature type="domain" description="VASt" evidence="7">
    <location>
        <begin position="580"/>
        <end position="752"/>
    </location>
</feature>
<feature type="compositionally biased region" description="Polar residues" evidence="5">
    <location>
        <begin position="239"/>
        <end position="264"/>
    </location>
</feature>
<dbReference type="InterPro" id="IPR051482">
    <property type="entry name" value="Cholesterol_transport"/>
</dbReference>
<gene>
    <name evidence="9 10" type="primary">LOC110984320</name>
</gene>
<evidence type="ECO:0000256" key="2">
    <source>
        <dbReference type="ARBA" id="ARBA00022692"/>
    </source>
</evidence>
<name>A0A8B7Z5I4_ACAPL</name>
<dbReference type="RefSeq" id="XP_022100056.1">
    <property type="nucleotide sequence ID" value="XM_022244364.1"/>
</dbReference>
<feature type="compositionally biased region" description="Polar residues" evidence="5">
    <location>
        <begin position="32"/>
        <end position="64"/>
    </location>
</feature>
<evidence type="ECO:0000256" key="6">
    <source>
        <dbReference type="SAM" id="Phobius"/>
    </source>
</evidence>
<dbReference type="PROSITE" id="PS51778">
    <property type="entry name" value="VAST"/>
    <property type="match status" value="1"/>
</dbReference>
<dbReference type="RefSeq" id="XP_022100055.1">
    <property type="nucleotide sequence ID" value="XM_022244363.1"/>
</dbReference>
<dbReference type="CDD" id="cd13220">
    <property type="entry name" value="PH-GRAM_GRAMDC"/>
    <property type="match status" value="1"/>
</dbReference>
<dbReference type="KEGG" id="aplc:110984320"/>
<evidence type="ECO:0000313" key="10">
    <source>
        <dbReference type="RefSeq" id="XP_022100056.1"/>
    </source>
</evidence>
<dbReference type="GeneID" id="110984320"/>
<feature type="compositionally biased region" description="Acidic residues" evidence="5">
    <location>
        <begin position="491"/>
        <end position="503"/>
    </location>
</feature>
<evidence type="ECO:0000256" key="1">
    <source>
        <dbReference type="ARBA" id="ARBA00004167"/>
    </source>
</evidence>
<dbReference type="OrthoDB" id="2162691at2759"/>
<feature type="compositionally biased region" description="Polar residues" evidence="5">
    <location>
        <begin position="218"/>
        <end position="227"/>
    </location>
</feature>
<dbReference type="PANTHER" id="PTHR23319">
    <property type="entry name" value="GRAM DOMAIN CONTAINING 1B, ISOFORM E"/>
    <property type="match status" value="1"/>
</dbReference>
<evidence type="ECO:0000313" key="8">
    <source>
        <dbReference type="Proteomes" id="UP000694845"/>
    </source>
</evidence>
<feature type="compositionally biased region" description="Low complexity" evidence="5">
    <location>
        <begin position="97"/>
        <end position="111"/>
    </location>
</feature>
<dbReference type="InterPro" id="IPR004182">
    <property type="entry name" value="GRAM"/>
</dbReference>
<dbReference type="InterPro" id="IPR011993">
    <property type="entry name" value="PH-like_dom_sf"/>
</dbReference>
<dbReference type="GO" id="GO:0015485">
    <property type="term" value="F:cholesterol binding"/>
    <property type="evidence" value="ECO:0007669"/>
    <property type="project" value="TreeGrafter"/>
</dbReference>
<dbReference type="Proteomes" id="UP000694845">
    <property type="component" value="Unplaced"/>
</dbReference>
<feature type="compositionally biased region" description="Acidic residues" evidence="5">
    <location>
        <begin position="513"/>
        <end position="539"/>
    </location>
</feature>
<evidence type="ECO:0000256" key="4">
    <source>
        <dbReference type="ARBA" id="ARBA00023136"/>
    </source>
</evidence>
<keyword evidence="8" id="KW-1185">Reference proteome</keyword>
<keyword evidence="2 6" id="KW-0812">Transmembrane</keyword>
<dbReference type="InterPro" id="IPR031968">
    <property type="entry name" value="VASt"/>
</dbReference>
<keyword evidence="3 6" id="KW-1133">Transmembrane helix</keyword>
<dbReference type="GO" id="GO:0120020">
    <property type="term" value="F:cholesterol transfer activity"/>
    <property type="evidence" value="ECO:0007669"/>
    <property type="project" value="TreeGrafter"/>
</dbReference>
<feature type="region of interest" description="Disordered" evidence="5">
    <location>
        <begin position="1"/>
        <end position="327"/>
    </location>
</feature>
<sequence>MAQKQHRSLLNAGTFLDFLSPTSGNSRDRRSSQPATTLDSPANQSDLSPDSASNLSGTLTTHSPNGVEHGEDAVLALTSGEIPGPSTSTTNPPPPRASQSSSTCTTETQAAGQREALSPATGNKGEGDSPTSGSVSTGGRSEQQSTSGTTGSGNRNCASSGPVVVIVGQDSKESESQEESLDALVVEGEEGGAMTTVTMPPVKQTSEGMLRDKDTKRSTSFKQSIFRRSSRQAKERQSSELTSREPLSSESEVDSGNNATAAPNQPSPIHVSRSCPSELPLLDQAQQQQQHLGFETSGSSVGSPTEKLSPTGKEDKSPKPVKRNSSKKSPWYTVLSASYKSKSEEFRKYFKNIHNSEKLIADYSCALQKDILVQGRMYVTENWLCFYANIFKWETLLTIRLKDITAITKERTMRLIPNAVQIATESEKHFFTSFISRDRTFLLLFKVWQNALLDQKMPPSEYWMRVHSNYGTNLGLAADELPEDYVCPDFSPDDTEIGEMGEFDESKSQGTEGMEEEDDDDDEEEEVDNEELETLEGSEVEGQRLTISGDTGGTPDVPASKALDEEGEVQSLEPNPLHPEAKEYMNSYFNVTVDKFFAALYKKEHPFYRNFLLHRKHTDIDIGEWEQSEERDVRSVSYTFHLNNTVGPKSCGVEERQIFFKNWSRPGHSYVINLEVWQKGVPYADYFYTEARMVITRVSSSSCHVRVTAHLVYKKSPWGPIRSFIERNSESGIKVKHVELDTYVRQHLESRKPAKDATKKARKRKLAGMAIKEDKEELARPIRRMDSMPVINTKSTLLAKYLPPWLRTDSRNIMLLICIFLTLLSIVNVSLFLQLQTLEQLAVRTDHEWSAGSFADRFKDVPQTKEEWSVLLQKQLYYHELEMERWREVLGLCIELMKKMELTLQELHTGIKPTRIPDLDKVLQHMKEGAHDPEE</sequence>
<dbReference type="Pfam" id="PF16016">
    <property type="entry name" value="VASt"/>
    <property type="match status" value="1"/>
</dbReference>
<keyword evidence="4 6" id="KW-0472">Membrane</keyword>
<proteinExistence type="predicted"/>
<feature type="transmembrane region" description="Helical" evidence="6">
    <location>
        <begin position="813"/>
        <end position="835"/>
    </location>
</feature>
<dbReference type="GO" id="GO:0005886">
    <property type="term" value="C:plasma membrane"/>
    <property type="evidence" value="ECO:0007669"/>
    <property type="project" value="TreeGrafter"/>
</dbReference>
<dbReference type="FunFam" id="2.30.29.30:FF:000008">
    <property type="entry name" value="GRAM domain containing 1B"/>
    <property type="match status" value="1"/>
</dbReference>
<dbReference type="GO" id="GO:0140268">
    <property type="term" value="C:endoplasmic reticulum-plasma membrane contact site"/>
    <property type="evidence" value="ECO:0007669"/>
    <property type="project" value="TreeGrafter"/>
</dbReference>
<dbReference type="Pfam" id="PF02893">
    <property type="entry name" value="GRAM"/>
    <property type="match status" value="1"/>
</dbReference>
<evidence type="ECO:0000313" key="9">
    <source>
        <dbReference type="RefSeq" id="XP_022100055.1"/>
    </source>
</evidence>
<evidence type="ECO:0000259" key="7">
    <source>
        <dbReference type="PROSITE" id="PS51778"/>
    </source>
</evidence>
<dbReference type="SMART" id="SM00568">
    <property type="entry name" value="GRAM"/>
    <property type="match status" value="1"/>
</dbReference>
<feature type="compositionally biased region" description="Polar residues" evidence="5">
    <location>
        <begin position="195"/>
        <end position="207"/>
    </location>
</feature>
<accession>A0A8B7Z5I4</accession>
<organism evidence="8 9">
    <name type="scientific">Acanthaster planci</name>
    <name type="common">Crown-of-thorns starfish</name>
    <dbReference type="NCBI Taxonomy" id="133434"/>
    <lineage>
        <taxon>Eukaryota</taxon>
        <taxon>Metazoa</taxon>
        <taxon>Echinodermata</taxon>
        <taxon>Eleutherozoa</taxon>
        <taxon>Asterozoa</taxon>
        <taxon>Asteroidea</taxon>
        <taxon>Valvatacea</taxon>
        <taxon>Valvatida</taxon>
        <taxon>Acanthasteridae</taxon>
        <taxon>Acanthaster</taxon>
    </lineage>
</organism>
<dbReference type="GO" id="GO:0005789">
    <property type="term" value="C:endoplasmic reticulum membrane"/>
    <property type="evidence" value="ECO:0007669"/>
    <property type="project" value="UniProtKB-ARBA"/>
</dbReference>
<dbReference type="PANTHER" id="PTHR23319:SF4">
    <property type="entry name" value="GRAM DOMAIN CONTAINING 1B, ISOFORM E"/>
    <property type="match status" value="1"/>
</dbReference>
<evidence type="ECO:0000256" key="3">
    <source>
        <dbReference type="ARBA" id="ARBA00022989"/>
    </source>
</evidence>
<dbReference type="GO" id="GO:0032366">
    <property type="term" value="P:intracellular sterol transport"/>
    <property type="evidence" value="ECO:0007669"/>
    <property type="project" value="TreeGrafter"/>
</dbReference>
<dbReference type="Gene3D" id="2.30.29.30">
    <property type="entry name" value="Pleckstrin-homology domain (PH domain)/Phosphotyrosine-binding domain (PTB)"/>
    <property type="match status" value="1"/>
</dbReference>